<name>A0AAU9XJJ2_9CNID</name>
<sequence>MELHWLPIKLRIKFKIVLVVFKIFKGFAPSYLSSLITRKSESRYNLRNSRDKTLLSYPSFKSKATLGDRAFMFAAPKLWNNLPRDIRESSSINSFKSKLKTFLFKKAFYN</sequence>
<evidence type="ECO:0000313" key="2">
    <source>
        <dbReference type="Proteomes" id="UP001159428"/>
    </source>
</evidence>
<organism evidence="1 2">
    <name type="scientific">Pocillopora meandrina</name>
    <dbReference type="NCBI Taxonomy" id="46732"/>
    <lineage>
        <taxon>Eukaryota</taxon>
        <taxon>Metazoa</taxon>
        <taxon>Cnidaria</taxon>
        <taxon>Anthozoa</taxon>
        <taxon>Hexacorallia</taxon>
        <taxon>Scleractinia</taxon>
        <taxon>Astrocoeniina</taxon>
        <taxon>Pocilloporidae</taxon>
        <taxon>Pocillopora</taxon>
    </lineage>
</organism>
<reference evidence="1 2" key="1">
    <citation type="submission" date="2022-05" db="EMBL/GenBank/DDBJ databases">
        <authorList>
            <consortium name="Genoscope - CEA"/>
            <person name="William W."/>
        </authorList>
    </citation>
    <scope>NUCLEOTIDE SEQUENCE [LARGE SCALE GENOMIC DNA]</scope>
</reference>
<dbReference type="EMBL" id="CALNXJ010000046">
    <property type="protein sequence ID" value="CAH3149561.1"/>
    <property type="molecule type" value="Genomic_DNA"/>
</dbReference>
<accession>A0AAU9XJJ2</accession>
<keyword evidence="2" id="KW-1185">Reference proteome</keyword>
<comment type="caution">
    <text evidence="1">The sequence shown here is derived from an EMBL/GenBank/DDBJ whole genome shotgun (WGS) entry which is preliminary data.</text>
</comment>
<evidence type="ECO:0000313" key="1">
    <source>
        <dbReference type="EMBL" id="CAH3149561.1"/>
    </source>
</evidence>
<dbReference type="AlphaFoldDB" id="A0AAU9XJJ2"/>
<dbReference type="Proteomes" id="UP001159428">
    <property type="component" value="Unassembled WGS sequence"/>
</dbReference>
<protein>
    <submittedName>
        <fullName evidence="1">Uncharacterized protein</fullName>
    </submittedName>
</protein>
<proteinExistence type="predicted"/>
<gene>
    <name evidence="1" type="ORF">PMEA_00024391</name>
</gene>